<proteinExistence type="predicted"/>
<keyword evidence="2" id="KW-0808">Transferase</keyword>
<feature type="region of interest" description="Disordered" evidence="1">
    <location>
        <begin position="287"/>
        <end position="308"/>
    </location>
</feature>
<gene>
    <name evidence="2" type="primary">I1RPI4</name>
</gene>
<dbReference type="EC" id="2.4.1.80" evidence="2"/>
<accession>A0A5K1JVP1</accession>
<dbReference type="GO" id="GO:0008120">
    <property type="term" value="F:ceramide glucosyltransferase activity"/>
    <property type="evidence" value="ECO:0007669"/>
    <property type="project" value="UniProtKB-EC"/>
</dbReference>
<reference evidence="2" key="1">
    <citation type="submission" date="2019-10" db="EMBL/GenBank/DDBJ databases">
        <authorList>
            <person name="Nor Muhammad N."/>
        </authorList>
    </citation>
    <scope>NUCLEOTIDE SEQUENCE</scope>
</reference>
<evidence type="ECO:0000256" key="1">
    <source>
        <dbReference type="SAM" id="MobiDB-lite"/>
    </source>
</evidence>
<protein>
    <submittedName>
        <fullName evidence="2">Ceramide glucosyltransferase (Glucosylceramide synthase) (GCS) (UDP-glucose ceramide glucosyltransferase) (UDP-glucose:N-acylsphingosine D-glucosyltransferase))</fullName>
        <ecNumber evidence="2">2.4.1.80</ecNumber>
    </submittedName>
</protein>
<dbReference type="AlphaFoldDB" id="A0A5K1JVP1"/>
<keyword evidence="2" id="KW-0328">Glycosyltransferase</keyword>
<dbReference type="EMBL" id="LR725522">
    <property type="protein sequence ID" value="VWO96302.1"/>
    <property type="molecule type" value="Genomic_DNA"/>
</dbReference>
<evidence type="ECO:0000313" key="2">
    <source>
        <dbReference type="EMBL" id="VWO96302.1"/>
    </source>
</evidence>
<organism evidence="2">
    <name type="scientific">Ganoderma boninense</name>
    <dbReference type="NCBI Taxonomy" id="34458"/>
    <lineage>
        <taxon>Eukaryota</taxon>
        <taxon>Fungi</taxon>
        <taxon>Dikarya</taxon>
        <taxon>Basidiomycota</taxon>
        <taxon>Agaricomycotina</taxon>
        <taxon>Agaricomycetes</taxon>
        <taxon>Polyporales</taxon>
        <taxon>Polyporaceae</taxon>
        <taxon>Ganoderma</taxon>
    </lineage>
</organism>
<sequence length="308" mass="33366">MAFISAGEDILARDLWPQGSGVLLQDAHLDAHTVSTGRIVPSELDELADWMFVEVGSDGRRGKVYVKGGGAEEEDSSELVLRVQGIVHEANLTLTGDWDRTEDNAKKAVQRLSLVSGGCSVAFEPQCAALTSIREMVGLMLGISSSSRRPRSKAIVLRRRVFTKVADGATEVGPSVVETGDDPSGVLHDMSSRWRIVSRLRCGIQDEEGDILHLNPLLIRPGDLVDVSVTVAVILKKTPFGRKYEVVFEPCTIVRLWSAGSMKILLSPRESRETPASSVLKPKGKMGEGFCFRGTRGDKTSSGSQFSA</sequence>
<name>A0A5K1JVP1_9APHY</name>